<dbReference type="EMBL" id="SMLM01000002">
    <property type="protein sequence ID" value="TFZ02852.1"/>
    <property type="molecule type" value="Genomic_DNA"/>
</dbReference>
<dbReference type="InterPro" id="IPR050509">
    <property type="entry name" value="CoA-transferase_III"/>
</dbReference>
<dbReference type="RefSeq" id="WP_135264376.1">
    <property type="nucleotide sequence ID" value="NZ_SMLM01000002.1"/>
</dbReference>
<dbReference type="PANTHER" id="PTHR48228:SF5">
    <property type="entry name" value="ALPHA-METHYLACYL-COA RACEMASE"/>
    <property type="match status" value="1"/>
</dbReference>
<accession>A0A4Z0BVW6</accession>
<evidence type="ECO:0000313" key="3">
    <source>
        <dbReference type="Proteomes" id="UP000298180"/>
    </source>
</evidence>
<reference evidence="2 3" key="1">
    <citation type="submission" date="2019-03" db="EMBL/GenBank/DDBJ databases">
        <title>Ramlibacter henchirensis DSM 14656, whole genome shotgun sequence.</title>
        <authorList>
            <person name="Zhang X."/>
            <person name="Feng G."/>
            <person name="Zhu H."/>
        </authorList>
    </citation>
    <scope>NUCLEOTIDE SEQUENCE [LARGE SCALE GENOMIC DNA]</scope>
    <source>
        <strain evidence="2 3">DSM 14656</strain>
    </source>
</reference>
<keyword evidence="3" id="KW-1185">Reference proteome</keyword>
<dbReference type="Pfam" id="PF02515">
    <property type="entry name" value="CoA_transf_3"/>
    <property type="match status" value="1"/>
</dbReference>
<evidence type="ECO:0000313" key="2">
    <source>
        <dbReference type="EMBL" id="TFZ02852.1"/>
    </source>
</evidence>
<dbReference type="InterPro" id="IPR023606">
    <property type="entry name" value="CoA-Trfase_III_dom_1_sf"/>
</dbReference>
<dbReference type="AlphaFoldDB" id="A0A4Z0BVW6"/>
<evidence type="ECO:0000256" key="1">
    <source>
        <dbReference type="SAM" id="MobiDB-lite"/>
    </source>
</evidence>
<keyword evidence="2" id="KW-0808">Transferase</keyword>
<sequence length="363" mass="39373">MAGPLRGLRVLEFAGLGPAPFACMLLSDMGADVVTVDRPEARFGDSRNVMQRGRTVVQLDLKSAEGRDRARELADHADVLVEGFRPGVMERLGLGPVEAQERNPGLVYARMTGWGQDGPLARTAGHDINYIALSGALHAIGPRERPVAPLNLLGDYGGGSLYLVTGILAALFERQRSGRGQVVDAAIVDGVTSLMTQFVGMGLRGNFVEQRENNMLDGAAPWYSVYETEDGQHVSVGAIEPQFFSELCQKIGLAPEWPAAQNDRARWPELRTEMAAIFRTRTRDQWAALLQDSDCCVAPVLSLSEAARHVHNAQRKTFTEVDGMAQPAPAPRFSRTPAQAKPVATAATRSSDVLARWTEGVQT</sequence>
<dbReference type="Gene3D" id="3.30.1540.10">
    <property type="entry name" value="formyl-coa transferase, domain 3"/>
    <property type="match status" value="1"/>
</dbReference>
<proteinExistence type="predicted"/>
<dbReference type="OrthoDB" id="5294844at2"/>
<dbReference type="GO" id="GO:0016740">
    <property type="term" value="F:transferase activity"/>
    <property type="evidence" value="ECO:0007669"/>
    <property type="project" value="UniProtKB-KW"/>
</dbReference>
<comment type="caution">
    <text evidence="2">The sequence shown here is derived from an EMBL/GenBank/DDBJ whole genome shotgun (WGS) entry which is preliminary data.</text>
</comment>
<gene>
    <name evidence="2" type="ORF">EZ313_16575</name>
</gene>
<dbReference type="Gene3D" id="3.40.50.10540">
    <property type="entry name" value="Crotonobetainyl-coa:carnitine coa-transferase, domain 1"/>
    <property type="match status" value="1"/>
</dbReference>
<dbReference type="Proteomes" id="UP000298180">
    <property type="component" value="Unassembled WGS sequence"/>
</dbReference>
<organism evidence="2 3">
    <name type="scientific">Ramlibacter henchirensis</name>
    <dbReference type="NCBI Taxonomy" id="204072"/>
    <lineage>
        <taxon>Bacteria</taxon>
        <taxon>Pseudomonadati</taxon>
        <taxon>Pseudomonadota</taxon>
        <taxon>Betaproteobacteria</taxon>
        <taxon>Burkholderiales</taxon>
        <taxon>Comamonadaceae</taxon>
        <taxon>Ramlibacter</taxon>
    </lineage>
</organism>
<dbReference type="InterPro" id="IPR003673">
    <property type="entry name" value="CoA-Trfase_fam_III"/>
</dbReference>
<protein>
    <submittedName>
        <fullName evidence="2">CoA transferase</fullName>
    </submittedName>
</protein>
<name>A0A4Z0BVW6_9BURK</name>
<dbReference type="InterPro" id="IPR044855">
    <property type="entry name" value="CoA-Trfase_III_dom3_sf"/>
</dbReference>
<dbReference type="SUPFAM" id="SSF89796">
    <property type="entry name" value="CoA-transferase family III (CaiB/BaiF)"/>
    <property type="match status" value="1"/>
</dbReference>
<feature type="region of interest" description="Disordered" evidence="1">
    <location>
        <begin position="328"/>
        <end position="351"/>
    </location>
</feature>
<dbReference type="PANTHER" id="PTHR48228">
    <property type="entry name" value="SUCCINYL-COA--D-CITRAMALATE COA-TRANSFERASE"/>
    <property type="match status" value="1"/>
</dbReference>